<dbReference type="GO" id="GO:0006310">
    <property type="term" value="P:DNA recombination"/>
    <property type="evidence" value="ECO:0007669"/>
    <property type="project" value="UniProtKB-KW"/>
</dbReference>
<dbReference type="STRING" id="1805282.AUJ44_01905"/>
<dbReference type="PANTHER" id="PTHR33991">
    <property type="entry name" value="DNA REPAIR PROTEIN RECO"/>
    <property type="match status" value="1"/>
</dbReference>
<evidence type="ECO:0000259" key="4">
    <source>
        <dbReference type="Pfam" id="PF11967"/>
    </source>
</evidence>
<sequence>MSYHIYRSPAIILTYFDIGESSRLLRLFTKEFGIVFARAQGVRELRSKQRYNLRSLSLINIDMVRGRGSWRIISAETRRSFSSIMGDEKKREAIAAPLLLLKKMFVGETADSGLFDDVICGMAFLEKGIFLKEELRDFEVLFVSKILYHLGYWEAHASDRELFSGDSWSIDAFASMRPLRRELVARINQAISAAHL</sequence>
<proteinExistence type="predicted"/>
<keyword evidence="1" id="KW-0227">DNA damage</keyword>
<name>A0A1J4VD53_9BACT</name>
<dbReference type="EMBL" id="MNVO01000031">
    <property type="protein sequence ID" value="OIO32645.1"/>
    <property type="molecule type" value="Genomic_DNA"/>
</dbReference>
<feature type="domain" description="DNA replication/recombination mediator RecO N-terminal" evidence="4">
    <location>
        <begin position="5"/>
        <end position="81"/>
    </location>
</feature>
<comment type="caution">
    <text evidence="5">The sequence shown here is derived from an EMBL/GenBank/DDBJ whole genome shotgun (WGS) entry which is preliminary data.</text>
</comment>
<keyword evidence="3" id="KW-0234">DNA repair</keyword>
<dbReference type="SUPFAM" id="SSF50249">
    <property type="entry name" value="Nucleic acid-binding proteins"/>
    <property type="match status" value="1"/>
</dbReference>
<gene>
    <name evidence="5" type="ORF">AUJ44_01905</name>
</gene>
<evidence type="ECO:0000256" key="2">
    <source>
        <dbReference type="ARBA" id="ARBA00023172"/>
    </source>
</evidence>
<dbReference type="InterPro" id="IPR003717">
    <property type="entry name" value="RecO"/>
</dbReference>
<dbReference type="Proteomes" id="UP000183206">
    <property type="component" value="Unassembled WGS sequence"/>
</dbReference>
<evidence type="ECO:0000313" key="5">
    <source>
        <dbReference type="EMBL" id="OIO32645.1"/>
    </source>
</evidence>
<organism evidence="5 6">
    <name type="scientific">Candidatus Nomurabacteria bacterium CG1_02_47_685</name>
    <dbReference type="NCBI Taxonomy" id="1805282"/>
    <lineage>
        <taxon>Bacteria</taxon>
        <taxon>Candidatus Nomuraibacteriota</taxon>
    </lineage>
</organism>
<evidence type="ECO:0000256" key="3">
    <source>
        <dbReference type="ARBA" id="ARBA00023204"/>
    </source>
</evidence>
<protein>
    <recommendedName>
        <fullName evidence="4">DNA replication/recombination mediator RecO N-terminal domain-containing protein</fullName>
    </recommendedName>
</protein>
<keyword evidence="2" id="KW-0233">DNA recombination</keyword>
<dbReference type="GO" id="GO:0006302">
    <property type="term" value="P:double-strand break repair"/>
    <property type="evidence" value="ECO:0007669"/>
    <property type="project" value="TreeGrafter"/>
</dbReference>
<dbReference type="PANTHER" id="PTHR33991:SF1">
    <property type="entry name" value="DNA REPAIR PROTEIN RECO"/>
    <property type="match status" value="1"/>
</dbReference>
<reference evidence="5 6" key="1">
    <citation type="journal article" date="2016" name="Environ. Microbiol.">
        <title>Genomic resolution of a cold subsurface aquifer community provides metabolic insights for novel microbes adapted to high CO concentrations.</title>
        <authorList>
            <person name="Probst A.J."/>
            <person name="Castelle C.J."/>
            <person name="Singh A."/>
            <person name="Brown C.T."/>
            <person name="Anantharaman K."/>
            <person name="Sharon I."/>
            <person name="Hug L.A."/>
            <person name="Burstein D."/>
            <person name="Emerson J.B."/>
            <person name="Thomas B.C."/>
            <person name="Banfield J.F."/>
        </authorList>
    </citation>
    <scope>NUCLEOTIDE SEQUENCE [LARGE SCALE GENOMIC DNA]</scope>
    <source>
        <strain evidence="5">CG1_02_47_685</strain>
    </source>
</reference>
<accession>A0A1J4VD53</accession>
<dbReference type="Gene3D" id="2.40.50.140">
    <property type="entry name" value="Nucleic acid-binding proteins"/>
    <property type="match status" value="1"/>
</dbReference>
<dbReference type="Pfam" id="PF11967">
    <property type="entry name" value="RecO_N"/>
    <property type="match status" value="1"/>
</dbReference>
<evidence type="ECO:0000313" key="6">
    <source>
        <dbReference type="Proteomes" id="UP000183206"/>
    </source>
</evidence>
<dbReference type="InterPro" id="IPR012340">
    <property type="entry name" value="NA-bd_OB-fold"/>
</dbReference>
<dbReference type="InterPro" id="IPR022572">
    <property type="entry name" value="DNA_rep/recomb_RecO_N"/>
</dbReference>
<dbReference type="AlphaFoldDB" id="A0A1J4VD53"/>
<evidence type="ECO:0000256" key="1">
    <source>
        <dbReference type="ARBA" id="ARBA00022763"/>
    </source>
</evidence>
<dbReference type="GO" id="GO:0043590">
    <property type="term" value="C:bacterial nucleoid"/>
    <property type="evidence" value="ECO:0007669"/>
    <property type="project" value="TreeGrafter"/>
</dbReference>